<dbReference type="AlphaFoldDB" id="A0AAX6N0Y9"/>
<evidence type="ECO:0000256" key="2">
    <source>
        <dbReference type="ARBA" id="ARBA00022448"/>
    </source>
</evidence>
<feature type="domain" description="Amino acid permease/ SLC12A" evidence="9">
    <location>
        <begin position="189"/>
        <end position="568"/>
    </location>
</feature>
<dbReference type="Pfam" id="PF00324">
    <property type="entry name" value="AA_permease"/>
    <property type="match status" value="2"/>
</dbReference>
<evidence type="ECO:0000256" key="8">
    <source>
        <dbReference type="SAM" id="Phobius"/>
    </source>
</evidence>
<feature type="region of interest" description="Disordered" evidence="7">
    <location>
        <begin position="79"/>
        <end position="107"/>
    </location>
</feature>
<dbReference type="PANTHER" id="PTHR43341:SF1">
    <property type="entry name" value="GENERAL AMINO-ACID PERMEASE GAP1"/>
    <property type="match status" value="1"/>
</dbReference>
<gene>
    <name evidence="10" type="ORF">Daesc_000894</name>
</gene>
<keyword evidence="3 8" id="KW-0812">Transmembrane</keyword>
<evidence type="ECO:0000313" key="11">
    <source>
        <dbReference type="Proteomes" id="UP001369815"/>
    </source>
</evidence>
<keyword evidence="11" id="KW-1185">Reference proteome</keyword>
<evidence type="ECO:0000256" key="5">
    <source>
        <dbReference type="ARBA" id="ARBA00022989"/>
    </source>
</evidence>
<sequence>MPPSNRDIEMNIFPIKEDSLAQGSSYTMREPLYEEESSSSRTRFLDRIVDGFRRDPNQRITPEDPLDAIHAAEAAQLRTPMLGGGGGGGGGGRGSSSGSSAGGHHPYDVRAANLQTAQSHLARKLKGRHLQMIAIGGSIGTGLFVASGRALEVGGPASLLVAYLFIGCMLYCTVQALGELAVSFPVAGYALQWLVALPLEIIAASITITYWTPDLNKAIFVTIFLIAVVAINLFGVKGYGEAEFVFAIIKVIAVIGFILLGIVLNIGGVPGGGYIGVLYWRKPGAFHNGFKGLCSVFVTAAFAFAGTELVGLAAAETANPRKSLPTAIKQVFWRITLFYIVALFLIGLLVPYDDPRLLIPGSASAAASPFVIAIENAGIEVLPSVMNVVILIAVLSVGNSSVFGSSRTLAALADQNQAPKILSYVDRRGRPLVSIIIASSMGLLAYLADLNEQSVVLDWLVAISGLSSIFTWASICLAHIRFRSAWALKGHSLRELAFKSQCGVFGSYLGLFFNILVLIAQFWVGARPVGWEELSPSELAQNFFLQYMAFPVVVVFYVAHRYWARTSFIKLADMDIDTGRRDFNLPILLAQEAEERRGWPKWKRVYKFLC</sequence>
<accession>A0AAX6N0Y9</accession>
<reference evidence="10 11" key="1">
    <citation type="journal article" date="2024" name="Front Chem Biol">
        <title>Unveiling the potential of Daldinia eschscholtzii MFLUCC 19-0629 through bioactivity and bioinformatics studies for enhanced sustainable agriculture production.</title>
        <authorList>
            <person name="Brooks S."/>
            <person name="Weaver J.A."/>
            <person name="Klomchit A."/>
            <person name="Alharthi S.A."/>
            <person name="Onlamun T."/>
            <person name="Nurani R."/>
            <person name="Vong T.K."/>
            <person name="Alberti F."/>
            <person name="Greco C."/>
        </authorList>
    </citation>
    <scope>NUCLEOTIDE SEQUENCE [LARGE SCALE GENOMIC DNA]</scope>
    <source>
        <strain evidence="10">MFLUCC 19-0629</strain>
    </source>
</reference>
<feature type="transmembrane region" description="Helical" evidence="8">
    <location>
        <begin position="431"/>
        <end position="448"/>
    </location>
</feature>
<feature type="transmembrane region" description="Helical" evidence="8">
    <location>
        <begin position="503"/>
        <end position="524"/>
    </location>
</feature>
<dbReference type="Gene3D" id="1.20.1740.10">
    <property type="entry name" value="Amino acid/polyamine transporter I"/>
    <property type="match status" value="1"/>
</dbReference>
<evidence type="ECO:0000256" key="1">
    <source>
        <dbReference type="ARBA" id="ARBA00004141"/>
    </source>
</evidence>
<keyword evidence="2" id="KW-0813">Transport</keyword>
<feature type="transmembrane region" description="Helical" evidence="8">
    <location>
        <begin position="289"/>
        <end position="310"/>
    </location>
</feature>
<comment type="subcellular location">
    <subcellularLocation>
        <location evidence="1">Membrane</location>
        <topology evidence="1">Multi-pass membrane protein</topology>
    </subcellularLocation>
</comment>
<evidence type="ECO:0000256" key="3">
    <source>
        <dbReference type="ARBA" id="ARBA00022692"/>
    </source>
</evidence>
<proteinExistence type="predicted"/>
<feature type="transmembrane region" description="Helical" evidence="8">
    <location>
        <begin position="157"/>
        <end position="178"/>
    </location>
</feature>
<feature type="compositionally biased region" description="Gly residues" evidence="7">
    <location>
        <begin position="82"/>
        <end position="95"/>
    </location>
</feature>
<evidence type="ECO:0000259" key="9">
    <source>
        <dbReference type="Pfam" id="PF00324"/>
    </source>
</evidence>
<keyword evidence="6 8" id="KW-0472">Membrane</keyword>
<dbReference type="GO" id="GO:0016020">
    <property type="term" value="C:membrane"/>
    <property type="evidence" value="ECO:0007669"/>
    <property type="project" value="UniProtKB-SubCell"/>
</dbReference>
<keyword evidence="5 8" id="KW-1133">Transmembrane helix</keyword>
<feature type="transmembrane region" description="Helical" evidence="8">
    <location>
        <begin position="331"/>
        <end position="352"/>
    </location>
</feature>
<dbReference type="Proteomes" id="UP001369815">
    <property type="component" value="Unassembled WGS sequence"/>
</dbReference>
<feature type="domain" description="Amino acid permease/ SLC12A" evidence="9">
    <location>
        <begin position="129"/>
        <end position="188"/>
    </location>
</feature>
<keyword evidence="4" id="KW-0029">Amino-acid transport</keyword>
<dbReference type="InterPro" id="IPR004841">
    <property type="entry name" value="AA-permease/SLC12A_dom"/>
</dbReference>
<dbReference type="PANTHER" id="PTHR43341">
    <property type="entry name" value="AMINO ACID PERMEASE"/>
    <property type="match status" value="1"/>
</dbReference>
<evidence type="ECO:0000256" key="4">
    <source>
        <dbReference type="ARBA" id="ARBA00022970"/>
    </source>
</evidence>
<evidence type="ECO:0000313" key="10">
    <source>
        <dbReference type="EMBL" id="KAK6958101.1"/>
    </source>
</evidence>
<feature type="transmembrane region" description="Helical" evidence="8">
    <location>
        <begin position="248"/>
        <end position="269"/>
    </location>
</feature>
<feature type="transmembrane region" description="Helical" evidence="8">
    <location>
        <begin position="388"/>
        <end position="410"/>
    </location>
</feature>
<name>A0AAX6N0Y9_9PEZI</name>
<dbReference type="GO" id="GO:0015171">
    <property type="term" value="F:amino acid transmembrane transporter activity"/>
    <property type="evidence" value="ECO:0007669"/>
    <property type="project" value="TreeGrafter"/>
</dbReference>
<dbReference type="InterPro" id="IPR004840">
    <property type="entry name" value="Amino_acid_permease_CS"/>
</dbReference>
<feature type="transmembrane region" description="Helical" evidence="8">
    <location>
        <begin position="544"/>
        <end position="564"/>
    </location>
</feature>
<feature type="transmembrane region" description="Helical" evidence="8">
    <location>
        <begin position="218"/>
        <end position="236"/>
    </location>
</feature>
<dbReference type="InterPro" id="IPR050524">
    <property type="entry name" value="APC_YAT"/>
</dbReference>
<feature type="transmembrane region" description="Helical" evidence="8">
    <location>
        <begin position="132"/>
        <end position="151"/>
    </location>
</feature>
<organism evidence="10 11">
    <name type="scientific">Daldinia eschscholtzii</name>
    <dbReference type="NCBI Taxonomy" id="292717"/>
    <lineage>
        <taxon>Eukaryota</taxon>
        <taxon>Fungi</taxon>
        <taxon>Dikarya</taxon>
        <taxon>Ascomycota</taxon>
        <taxon>Pezizomycotina</taxon>
        <taxon>Sordariomycetes</taxon>
        <taxon>Xylariomycetidae</taxon>
        <taxon>Xylariales</taxon>
        <taxon>Hypoxylaceae</taxon>
        <taxon>Daldinia</taxon>
    </lineage>
</organism>
<feature type="transmembrane region" description="Helical" evidence="8">
    <location>
        <begin position="190"/>
        <end position="212"/>
    </location>
</feature>
<dbReference type="PROSITE" id="PS00218">
    <property type="entry name" value="AMINO_ACID_PERMEASE_1"/>
    <property type="match status" value="1"/>
</dbReference>
<dbReference type="EMBL" id="JBANMG010000001">
    <property type="protein sequence ID" value="KAK6958101.1"/>
    <property type="molecule type" value="Genomic_DNA"/>
</dbReference>
<protein>
    <recommendedName>
        <fullName evidence="9">Amino acid permease/ SLC12A domain-containing protein</fullName>
    </recommendedName>
</protein>
<comment type="caution">
    <text evidence="10">The sequence shown here is derived from an EMBL/GenBank/DDBJ whole genome shotgun (WGS) entry which is preliminary data.</text>
</comment>
<feature type="transmembrane region" description="Helical" evidence="8">
    <location>
        <begin position="460"/>
        <end position="482"/>
    </location>
</feature>
<evidence type="ECO:0000256" key="6">
    <source>
        <dbReference type="ARBA" id="ARBA00023136"/>
    </source>
</evidence>
<evidence type="ECO:0000256" key="7">
    <source>
        <dbReference type="SAM" id="MobiDB-lite"/>
    </source>
</evidence>